<dbReference type="PANTHER" id="PTHR11412:SF185">
    <property type="entry name" value="ALPHA-2-MACROGLOBULIN-LIKE PROTEIN 1"/>
    <property type="match status" value="1"/>
</dbReference>
<keyword evidence="3" id="KW-1185">Reference proteome</keyword>
<dbReference type="AlphaFoldDB" id="A0A850WTD7"/>
<feature type="domain" description="Alpha-macroglobulin receptor-binding" evidence="1">
    <location>
        <begin position="120"/>
        <end position="144"/>
    </location>
</feature>
<evidence type="ECO:0000259" key="1">
    <source>
        <dbReference type="Pfam" id="PF07677"/>
    </source>
</evidence>
<dbReference type="OrthoDB" id="9998011at2759"/>
<accession>A0A850WTD7</accession>
<dbReference type="InterPro" id="IPR050473">
    <property type="entry name" value="A2M/Complement_sys"/>
</dbReference>
<evidence type="ECO:0000313" key="2">
    <source>
        <dbReference type="EMBL" id="NWH73716.1"/>
    </source>
</evidence>
<sequence length="145" mass="16122">QDTVVSLQALSQYAALIPQEMRDVKVTVKDKEASLLEFHVHKNNKLVLHQASLITVPGTYTVQVTGSGCVYVQTTLYYNTPPPKTEEVFLLNVQTVPRECDGVRKQLDIHLSVSYVGDRETSNMALVEVEMLSGFLLVKSSVKNV</sequence>
<comment type="caution">
    <text evidence="2">The sequence shown here is derived from an EMBL/GenBank/DDBJ whole genome shotgun (WGS) entry which is preliminary data.</text>
</comment>
<proteinExistence type="predicted"/>
<dbReference type="InterPro" id="IPR036595">
    <property type="entry name" value="A-macroglobulin_rcpt-bd_sf"/>
</dbReference>
<feature type="non-terminal residue" evidence="2">
    <location>
        <position position="1"/>
    </location>
</feature>
<dbReference type="Proteomes" id="UP000653271">
    <property type="component" value="Unassembled WGS sequence"/>
</dbReference>
<dbReference type="Pfam" id="PF07677">
    <property type="entry name" value="A2M_recep"/>
    <property type="match status" value="1"/>
</dbReference>
<gene>
    <name evidence="2" type="primary">A2m_1</name>
    <name evidence="2" type="ORF">PIACAY_R03650</name>
</gene>
<evidence type="ECO:0000313" key="3">
    <source>
        <dbReference type="Proteomes" id="UP000653271"/>
    </source>
</evidence>
<organism evidence="2 3">
    <name type="scientific">Piaya cayana</name>
    <name type="common">Common squirrel cuckoo</name>
    <dbReference type="NCBI Taxonomy" id="33601"/>
    <lineage>
        <taxon>Eukaryota</taxon>
        <taxon>Metazoa</taxon>
        <taxon>Chordata</taxon>
        <taxon>Craniata</taxon>
        <taxon>Vertebrata</taxon>
        <taxon>Euteleostomi</taxon>
        <taxon>Archelosauria</taxon>
        <taxon>Archosauria</taxon>
        <taxon>Dinosauria</taxon>
        <taxon>Saurischia</taxon>
        <taxon>Theropoda</taxon>
        <taxon>Coelurosauria</taxon>
        <taxon>Aves</taxon>
        <taxon>Neognathae</taxon>
        <taxon>Neoaves</taxon>
        <taxon>Otidimorphae</taxon>
        <taxon>Cuculiformes</taxon>
        <taxon>Coccyzidae</taxon>
        <taxon>Piaya</taxon>
    </lineage>
</organism>
<reference evidence="2" key="1">
    <citation type="submission" date="2019-09" db="EMBL/GenBank/DDBJ databases">
        <title>Bird 10,000 Genomes (B10K) Project - Family phase.</title>
        <authorList>
            <person name="Zhang G."/>
        </authorList>
    </citation>
    <scope>NUCLEOTIDE SEQUENCE</scope>
    <source>
        <strain evidence="2">B10K-DU-008-47</strain>
        <tissue evidence="2">Mixed tissue sample</tissue>
    </source>
</reference>
<dbReference type="Gene3D" id="2.60.40.690">
    <property type="entry name" value="Alpha-macroglobulin, receptor-binding domain"/>
    <property type="match status" value="1"/>
</dbReference>
<dbReference type="GO" id="GO:0005576">
    <property type="term" value="C:extracellular region"/>
    <property type="evidence" value="ECO:0007669"/>
    <property type="project" value="InterPro"/>
</dbReference>
<dbReference type="SUPFAM" id="SSF49410">
    <property type="entry name" value="Alpha-macroglobulin receptor domain"/>
    <property type="match status" value="1"/>
</dbReference>
<protein>
    <submittedName>
        <fullName evidence="2">A2MG protein</fullName>
    </submittedName>
</protein>
<feature type="non-terminal residue" evidence="2">
    <location>
        <position position="145"/>
    </location>
</feature>
<dbReference type="EMBL" id="WAAB01008943">
    <property type="protein sequence ID" value="NWH73716.1"/>
    <property type="molecule type" value="Genomic_DNA"/>
</dbReference>
<dbReference type="InterPro" id="IPR009048">
    <property type="entry name" value="A-macroglobulin_rcpt-bd"/>
</dbReference>
<name>A0A850WTD7_PIACA</name>
<dbReference type="PANTHER" id="PTHR11412">
    <property type="entry name" value="MACROGLOBULIN / COMPLEMENT"/>
    <property type="match status" value="1"/>
</dbReference>